<comment type="caution">
    <text evidence="2">The sequence shown here is derived from an EMBL/GenBank/DDBJ whole genome shotgun (WGS) entry which is preliminary data.</text>
</comment>
<dbReference type="Proteomes" id="UP000774326">
    <property type="component" value="Unassembled WGS sequence"/>
</dbReference>
<organism evidence="2 3">
    <name type="scientific">Wickerhamomyces pijperi</name>
    <name type="common">Yeast</name>
    <name type="synonym">Pichia pijperi</name>
    <dbReference type="NCBI Taxonomy" id="599730"/>
    <lineage>
        <taxon>Eukaryota</taxon>
        <taxon>Fungi</taxon>
        <taxon>Dikarya</taxon>
        <taxon>Ascomycota</taxon>
        <taxon>Saccharomycotina</taxon>
        <taxon>Saccharomycetes</taxon>
        <taxon>Phaffomycetales</taxon>
        <taxon>Wickerhamomycetaceae</taxon>
        <taxon>Wickerhamomyces</taxon>
    </lineage>
</organism>
<gene>
    <name evidence="2" type="ORF">WICPIJ_002071</name>
</gene>
<evidence type="ECO:0000313" key="2">
    <source>
        <dbReference type="EMBL" id="KAH3686948.1"/>
    </source>
</evidence>
<reference evidence="2" key="2">
    <citation type="submission" date="2021-01" db="EMBL/GenBank/DDBJ databases">
        <authorList>
            <person name="Schikora-Tamarit M.A."/>
        </authorList>
    </citation>
    <scope>NUCLEOTIDE SEQUENCE</scope>
    <source>
        <strain evidence="2">CBS2887</strain>
    </source>
</reference>
<proteinExistence type="predicted"/>
<reference evidence="2" key="1">
    <citation type="journal article" date="2021" name="Open Biol.">
        <title>Shared evolutionary footprints suggest mitochondrial oxidative damage underlies multiple complex I losses in fungi.</title>
        <authorList>
            <person name="Schikora-Tamarit M.A."/>
            <person name="Marcet-Houben M."/>
            <person name="Nosek J."/>
            <person name="Gabaldon T."/>
        </authorList>
    </citation>
    <scope>NUCLEOTIDE SEQUENCE</scope>
    <source>
        <strain evidence="2">CBS2887</strain>
    </source>
</reference>
<dbReference type="AlphaFoldDB" id="A0A9P8Q9S8"/>
<dbReference type="EMBL" id="JAEUBG010001103">
    <property type="protein sequence ID" value="KAH3686948.1"/>
    <property type="molecule type" value="Genomic_DNA"/>
</dbReference>
<feature type="non-terminal residue" evidence="2">
    <location>
        <position position="1"/>
    </location>
</feature>
<evidence type="ECO:0000313" key="3">
    <source>
        <dbReference type="Proteomes" id="UP000774326"/>
    </source>
</evidence>
<feature type="compositionally biased region" description="Polar residues" evidence="1">
    <location>
        <begin position="12"/>
        <end position="21"/>
    </location>
</feature>
<name>A0A9P8Q9S8_WICPI</name>
<evidence type="ECO:0000256" key="1">
    <source>
        <dbReference type="SAM" id="MobiDB-lite"/>
    </source>
</evidence>
<feature type="region of interest" description="Disordered" evidence="1">
    <location>
        <begin position="1"/>
        <end position="21"/>
    </location>
</feature>
<sequence>KSQAGLLKSEGKNQVTRSQSEVGNYKTRYNKCKLKYWFYETAFVLRTIEVGQPEEKPVSTRFVELNIETIQNPNQFRK</sequence>
<accession>A0A9P8Q9S8</accession>
<protein>
    <submittedName>
        <fullName evidence="2">Uncharacterized protein</fullName>
    </submittedName>
</protein>
<keyword evidence="3" id="KW-1185">Reference proteome</keyword>